<gene>
    <name evidence="1" type="ORF">vBEcoSW011D_17</name>
</gene>
<evidence type="ECO:0000313" key="1">
    <source>
        <dbReference type="EMBL" id="QCW18466.1"/>
    </source>
</evidence>
<accession>A0A4Y5NR62</accession>
<evidence type="ECO:0000313" key="2">
    <source>
        <dbReference type="Proteomes" id="UP000306677"/>
    </source>
</evidence>
<name>A0A4Y5NR62_9CAUD</name>
<sequence length="73" mass="8415">MAVYTGTMFEARKDYGAVVEGNHYELILAEDSDYLIDSETGDVFEIRVDAYDNDVVFLRDNPKVKFDKVENEE</sequence>
<dbReference type="Proteomes" id="UP000306677">
    <property type="component" value="Segment"/>
</dbReference>
<protein>
    <submittedName>
        <fullName evidence="1">Uncharacterized protein</fullName>
    </submittedName>
</protein>
<proteinExistence type="predicted"/>
<organism evidence="1 2">
    <name type="scientific">Escherichia phage vB_EcoS_W011D</name>
    <dbReference type="NCBI Taxonomy" id="2575323"/>
    <lineage>
        <taxon>Viruses</taxon>
        <taxon>Duplodnaviria</taxon>
        <taxon>Heunggongvirae</taxon>
        <taxon>Uroviricota</taxon>
        <taxon>Caudoviricetes</taxon>
        <taxon>Drexlerviridae</taxon>
        <taxon>Tempevirinae</taxon>
        <taxon>Changchunvirus</taxon>
        <taxon>Changchunvirus W011D</taxon>
    </lineage>
</organism>
<keyword evidence="2" id="KW-1185">Reference proteome</keyword>
<dbReference type="EMBL" id="MK778457">
    <property type="protein sequence ID" value="QCW18466.1"/>
    <property type="molecule type" value="Genomic_DNA"/>
</dbReference>
<reference evidence="1 2" key="1">
    <citation type="submission" date="2019-04" db="EMBL/GenBank/DDBJ databases">
        <authorList>
            <person name="Wang X."/>
        </authorList>
    </citation>
    <scope>NUCLEOTIDE SEQUENCE [LARGE SCALE GENOMIC DNA]</scope>
</reference>